<dbReference type="OrthoDB" id="5500270at2"/>
<proteinExistence type="predicted"/>
<organism evidence="1 2">
    <name type="scientific">Pseudohongiella spirulinae</name>
    <dbReference type="NCBI Taxonomy" id="1249552"/>
    <lineage>
        <taxon>Bacteria</taxon>
        <taxon>Pseudomonadati</taxon>
        <taxon>Pseudomonadota</taxon>
        <taxon>Gammaproteobacteria</taxon>
        <taxon>Pseudomonadales</taxon>
        <taxon>Pseudohongiellaceae</taxon>
        <taxon>Pseudohongiella</taxon>
    </lineage>
</organism>
<dbReference type="GO" id="GO:0016491">
    <property type="term" value="F:oxidoreductase activity"/>
    <property type="evidence" value="ECO:0007669"/>
    <property type="project" value="InterPro"/>
</dbReference>
<dbReference type="EMBL" id="CP013189">
    <property type="protein sequence ID" value="ALO46849.1"/>
    <property type="molecule type" value="Genomic_DNA"/>
</dbReference>
<sequence>MPGSNASSPERVTQTFSARLEGHFLTRYHLAESEADRQRRRLYQLAGEKFWQSHKDLDWRTIDTRQLPEQPENDPLCGFAAYEKQTPALRCQLSWQRHSMEISEILHGEQAALLVASQLVSMIKGSAGKLFISTQVSDEARHVEFFSHYLRACNQPVHEPSIYLQKIITQALESGVLPMKLSICHILIESLALARFRELRKFSCSPLMCKALSLILNDEARHVNFGTDLLKESCLSMPDTERQQLGLSLVQMALSLSNSNFVCQRIAREQGWDCAQLRRHLRHFHLSRPQLAQSRLRQFTLNLQQAGLMTAEAQALLQSLRRPTNARRLALQSG</sequence>
<dbReference type="Proteomes" id="UP000065641">
    <property type="component" value="Chromosome"/>
</dbReference>
<evidence type="ECO:0000313" key="2">
    <source>
        <dbReference type="Proteomes" id="UP000065641"/>
    </source>
</evidence>
<dbReference type="KEGG" id="pspi:PS2015_2214"/>
<evidence type="ECO:0008006" key="3">
    <source>
        <dbReference type="Google" id="ProtNLM"/>
    </source>
</evidence>
<dbReference type="SUPFAM" id="SSF47240">
    <property type="entry name" value="Ferritin-like"/>
    <property type="match status" value="1"/>
</dbReference>
<dbReference type="InterPro" id="IPR012348">
    <property type="entry name" value="RNR-like"/>
</dbReference>
<dbReference type="InterPro" id="IPR025859">
    <property type="entry name" value="AurF/CmlI"/>
</dbReference>
<dbReference type="AlphaFoldDB" id="A0A0S2KEW2"/>
<reference evidence="1 2" key="1">
    <citation type="submission" date="2015-11" db="EMBL/GenBank/DDBJ databases">
        <authorList>
            <person name="Zhang Y."/>
            <person name="Guo Z."/>
        </authorList>
    </citation>
    <scope>NUCLEOTIDE SEQUENCE [LARGE SCALE GENOMIC DNA]</scope>
    <source>
        <strain evidence="1 2">KCTC 32221</strain>
    </source>
</reference>
<dbReference type="STRING" id="1249552.PS2015_2214"/>
<keyword evidence="2" id="KW-1185">Reference proteome</keyword>
<dbReference type="Gene3D" id="1.10.620.20">
    <property type="entry name" value="Ribonucleotide Reductase, subunit A"/>
    <property type="match status" value="1"/>
</dbReference>
<dbReference type="InterPro" id="IPR009078">
    <property type="entry name" value="Ferritin-like_SF"/>
</dbReference>
<protein>
    <recommendedName>
        <fullName evidence="3">Ferritin-like domain-containing protein</fullName>
    </recommendedName>
</protein>
<name>A0A0S2KEW2_9GAMM</name>
<dbReference type="CDD" id="cd00657">
    <property type="entry name" value="Ferritin_like"/>
    <property type="match status" value="1"/>
</dbReference>
<evidence type="ECO:0000313" key="1">
    <source>
        <dbReference type="EMBL" id="ALO46849.1"/>
    </source>
</evidence>
<dbReference type="RefSeq" id="WP_058022305.1">
    <property type="nucleotide sequence ID" value="NZ_CP013189.1"/>
</dbReference>
<accession>A0A0S2KEW2</accession>
<dbReference type="Pfam" id="PF11583">
    <property type="entry name" value="AurF"/>
    <property type="match status" value="1"/>
</dbReference>
<gene>
    <name evidence="1" type="ORF">PS2015_2214</name>
</gene>